<feature type="transmembrane region" description="Helical" evidence="1">
    <location>
        <begin position="34"/>
        <end position="58"/>
    </location>
</feature>
<feature type="transmembrane region" description="Helical" evidence="1">
    <location>
        <begin position="108"/>
        <end position="130"/>
    </location>
</feature>
<feature type="transmembrane region" description="Helical" evidence="1">
    <location>
        <begin position="142"/>
        <end position="163"/>
    </location>
</feature>
<sequence>MRQKQVYKSPIAAMLWSIALPGLGQLYNRDYIPAFLLLTLEFLINLFSNLNLAILYSFNGDFQQAHEIINYEWGLFYPAVYGYSVWQAYNYAKSINYRSNGNGPLKRTFFTGWFFGLVIGMDLGLFWHNLSLFEELRVLSFLHFPVQNGLVFGLLGALLGHLIEKIYKRKTVH</sequence>
<keyword evidence="3" id="KW-1185">Reference proteome</keyword>
<evidence type="ECO:0008006" key="4">
    <source>
        <dbReference type="Google" id="ProtNLM"/>
    </source>
</evidence>
<evidence type="ECO:0000313" key="3">
    <source>
        <dbReference type="Proteomes" id="UP000769780"/>
    </source>
</evidence>
<reference evidence="2 3" key="1">
    <citation type="submission" date="2020-07" db="EMBL/GenBank/DDBJ databases">
        <title>Fungal Genomes of the International Space Station.</title>
        <authorList>
            <person name="Seuylemezian A."/>
            <person name="Singh N.K."/>
            <person name="Wood J."/>
            <person name="Venkateswaran K."/>
        </authorList>
    </citation>
    <scope>NUCLEOTIDE SEQUENCE [LARGE SCALE GENOMIC DNA]</scope>
    <source>
        <strain evidence="2 3">PL-B2</strain>
    </source>
</reference>
<proteinExistence type="predicted"/>
<dbReference type="Proteomes" id="UP000769780">
    <property type="component" value="Unassembled WGS sequence"/>
</dbReference>
<dbReference type="EMBL" id="JACWFH010000032">
    <property type="protein sequence ID" value="MBY0099135.1"/>
    <property type="molecule type" value="Genomic_DNA"/>
</dbReference>
<gene>
    <name evidence="2" type="ORF">H0185_20405</name>
</gene>
<keyword evidence="1" id="KW-0472">Membrane</keyword>
<keyword evidence="1" id="KW-0812">Transmembrane</keyword>
<name>A0ABS7KAJ5_9BACI</name>
<dbReference type="RefSeq" id="WP_221875354.1">
    <property type="nucleotide sequence ID" value="NZ_JACWFH010000032.1"/>
</dbReference>
<keyword evidence="1" id="KW-1133">Transmembrane helix</keyword>
<comment type="caution">
    <text evidence="2">The sequence shown here is derived from an EMBL/GenBank/DDBJ whole genome shotgun (WGS) entry which is preliminary data.</text>
</comment>
<evidence type="ECO:0000313" key="2">
    <source>
        <dbReference type="EMBL" id="MBY0099135.1"/>
    </source>
</evidence>
<evidence type="ECO:0000256" key="1">
    <source>
        <dbReference type="SAM" id="Phobius"/>
    </source>
</evidence>
<protein>
    <recommendedName>
        <fullName evidence="4">DUF5683 domain-containing protein</fullName>
    </recommendedName>
</protein>
<organism evidence="2 3">
    <name type="scientific">Mesobacillus maritimus</name>
    <dbReference type="NCBI Taxonomy" id="1643336"/>
    <lineage>
        <taxon>Bacteria</taxon>
        <taxon>Bacillati</taxon>
        <taxon>Bacillota</taxon>
        <taxon>Bacilli</taxon>
        <taxon>Bacillales</taxon>
        <taxon>Bacillaceae</taxon>
        <taxon>Mesobacillus</taxon>
    </lineage>
</organism>
<accession>A0ABS7KAJ5</accession>